<dbReference type="SUPFAM" id="SSF56235">
    <property type="entry name" value="N-terminal nucleophile aminohydrolases (Ntn hydrolases)"/>
    <property type="match status" value="1"/>
</dbReference>
<dbReference type="InterPro" id="IPR029055">
    <property type="entry name" value="Ntn_hydrolases_N"/>
</dbReference>
<dbReference type="PANTHER" id="PTHR43881:SF1">
    <property type="entry name" value="GAMMA-GLUTAMYLTRANSPEPTIDASE (AFU_ORTHOLOGUE AFUA_4G13580)"/>
    <property type="match status" value="1"/>
</dbReference>
<comment type="caution">
    <text evidence="1">The sequence shown here is derived from an EMBL/GenBank/DDBJ whole genome shotgun (WGS) entry which is preliminary data.</text>
</comment>
<dbReference type="InterPro" id="IPR052896">
    <property type="entry name" value="GGT-like_enzyme"/>
</dbReference>
<dbReference type="InterPro" id="IPR043137">
    <property type="entry name" value="GGT_ssub_C"/>
</dbReference>
<keyword evidence="2" id="KW-1185">Reference proteome</keyword>
<dbReference type="PANTHER" id="PTHR43881">
    <property type="entry name" value="GAMMA-GLUTAMYLTRANSPEPTIDASE (AFU_ORTHOLOGUE AFUA_4G13580)"/>
    <property type="match status" value="1"/>
</dbReference>
<dbReference type="PRINTS" id="PR01210">
    <property type="entry name" value="GGTRANSPTASE"/>
</dbReference>
<reference evidence="1 2" key="1">
    <citation type="submission" date="2021-01" db="EMBL/GenBank/DDBJ databases">
        <title>Whole genome shotgun sequence of Plantactinospora endophytica NBRC 110450.</title>
        <authorList>
            <person name="Komaki H."/>
            <person name="Tamura T."/>
        </authorList>
    </citation>
    <scope>NUCLEOTIDE SEQUENCE [LARGE SCALE GENOMIC DNA]</scope>
    <source>
        <strain evidence="1 2">NBRC 110450</strain>
    </source>
</reference>
<dbReference type="Gene3D" id="1.10.246.130">
    <property type="match status" value="1"/>
</dbReference>
<protein>
    <submittedName>
        <fullName evidence="1">Gamma-glutamyltransferase</fullName>
    </submittedName>
</protein>
<dbReference type="Gene3D" id="3.60.20.40">
    <property type="match status" value="1"/>
</dbReference>
<evidence type="ECO:0000313" key="1">
    <source>
        <dbReference type="EMBL" id="GIG85212.1"/>
    </source>
</evidence>
<sequence>MPTPRQPVFAPNGAVATSQPLAAAVGLAVLRRGGNAVDAALATAITLTVVQPGSNDIGGDLFAIVWDGQRLHGLNASGRSPAGLTRETVLAATGGRGAEPTAGHGGAQAAGPAMPARGWLPVTVPGAPAGWRDLHERFGRLPFAELFADAVGYAEYGFPVSPRVAASWARSVELHAELTGEEYAEWGRIFTVDGGRAPRAGERWRNPDAAGTLRRIAQTGAADFYTGRIAETLAGYAARTGGPLRGDDLAGHASTWVDPVRAGYRGHEVWELPPNGQGVAALLALNILDGVDLAALSPAERLHWQIEAVKLGFADAHAYVADPDRVHVPTAELLTREYAAARRALVTDSAGTPAPGDPARGGTVYLCAADAGGMMVSLIQSNYLGFGSYVVPPGLGFGLQNRGAGFSLDPAHPNVVAPGKRPFHTIIPGFLGRDGEPVGPFGVMGGHMQPQGHVQLVSATVDAGLDPQAALDRPRWYWHAGRSVLVEPGLAVDGSGREVVGSLRSRGHEVTVEPEASAFGYGQAIWRLPDGGYVAGSEPRADGCAVGY</sequence>
<dbReference type="RefSeq" id="WP_203863911.1">
    <property type="nucleotide sequence ID" value="NZ_BONW01000001.1"/>
</dbReference>
<evidence type="ECO:0000313" key="2">
    <source>
        <dbReference type="Proteomes" id="UP000646749"/>
    </source>
</evidence>
<gene>
    <name evidence="1" type="ORF">Pen02_01480</name>
</gene>
<dbReference type="InterPro" id="IPR043138">
    <property type="entry name" value="GGT_lsub"/>
</dbReference>
<accession>A0ABQ4DRX9</accession>
<proteinExistence type="predicted"/>
<dbReference type="Pfam" id="PF01019">
    <property type="entry name" value="G_glu_transpept"/>
    <property type="match status" value="1"/>
</dbReference>
<dbReference type="Proteomes" id="UP000646749">
    <property type="component" value="Unassembled WGS sequence"/>
</dbReference>
<dbReference type="EMBL" id="BONW01000001">
    <property type="protein sequence ID" value="GIG85212.1"/>
    <property type="molecule type" value="Genomic_DNA"/>
</dbReference>
<organism evidence="1 2">
    <name type="scientific">Plantactinospora endophytica</name>
    <dbReference type="NCBI Taxonomy" id="673535"/>
    <lineage>
        <taxon>Bacteria</taxon>
        <taxon>Bacillati</taxon>
        <taxon>Actinomycetota</taxon>
        <taxon>Actinomycetes</taxon>
        <taxon>Micromonosporales</taxon>
        <taxon>Micromonosporaceae</taxon>
        <taxon>Plantactinospora</taxon>
    </lineage>
</organism>
<name>A0ABQ4DRX9_9ACTN</name>